<reference evidence="8 9" key="1">
    <citation type="submission" date="2018-11" db="EMBL/GenBank/DDBJ databases">
        <title>Sequencing the genomes of 1000 actinobacteria strains.</title>
        <authorList>
            <person name="Klenk H.-P."/>
        </authorList>
    </citation>
    <scope>NUCLEOTIDE SEQUENCE [LARGE SCALE GENOMIC DNA]</scope>
    <source>
        <strain evidence="8 9">DSM 15700</strain>
    </source>
</reference>
<keyword evidence="3" id="KW-0597">Phosphoprotein</keyword>
<dbReference type="PANTHER" id="PTHR43304">
    <property type="entry name" value="PHYTOCHROME-LIKE PROTEIN CPH1"/>
    <property type="match status" value="1"/>
</dbReference>
<dbReference type="InterPro" id="IPR052162">
    <property type="entry name" value="Sensor_kinase/Photoreceptor"/>
</dbReference>
<dbReference type="InterPro" id="IPR036388">
    <property type="entry name" value="WH-like_DNA-bd_sf"/>
</dbReference>
<evidence type="ECO:0000259" key="7">
    <source>
        <dbReference type="PROSITE" id="PS50921"/>
    </source>
</evidence>
<dbReference type="GO" id="GO:0003723">
    <property type="term" value="F:RNA binding"/>
    <property type="evidence" value="ECO:0007669"/>
    <property type="project" value="InterPro"/>
</dbReference>
<feature type="domain" description="PAS" evidence="6">
    <location>
        <begin position="35"/>
        <end position="80"/>
    </location>
</feature>
<dbReference type="Gene3D" id="1.10.10.10">
    <property type="entry name" value="Winged helix-like DNA-binding domain superfamily/Winged helix DNA-binding domain"/>
    <property type="match status" value="1"/>
</dbReference>
<dbReference type="InterPro" id="IPR013655">
    <property type="entry name" value="PAS_fold_3"/>
</dbReference>
<gene>
    <name evidence="8" type="ORF">EDD34_2333</name>
</gene>
<dbReference type="Proteomes" id="UP000280501">
    <property type="component" value="Unassembled WGS sequence"/>
</dbReference>
<protein>
    <recommendedName>
        <fullName evidence="2">histidine kinase</fullName>
        <ecNumber evidence="2">2.7.13.3</ecNumber>
    </recommendedName>
</protein>
<comment type="caution">
    <text evidence="8">The sequence shown here is derived from an EMBL/GenBank/DDBJ whole genome shotgun (WGS) entry which is preliminary data.</text>
</comment>
<evidence type="ECO:0000256" key="3">
    <source>
        <dbReference type="ARBA" id="ARBA00022553"/>
    </source>
</evidence>
<dbReference type="Gene3D" id="3.30.450.20">
    <property type="entry name" value="PAS domain"/>
    <property type="match status" value="1"/>
</dbReference>
<dbReference type="Pfam" id="PF03861">
    <property type="entry name" value="ANTAR"/>
    <property type="match status" value="1"/>
</dbReference>
<keyword evidence="9" id="KW-1185">Reference proteome</keyword>
<dbReference type="EMBL" id="RKQZ01000001">
    <property type="protein sequence ID" value="RPF21700.1"/>
    <property type="molecule type" value="Genomic_DNA"/>
</dbReference>
<proteinExistence type="predicted"/>
<dbReference type="RefSeq" id="WP_123814714.1">
    <property type="nucleotide sequence ID" value="NZ_RKQZ01000001.1"/>
</dbReference>
<feature type="domain" description="ANTAR" evidence="7">
    <location>
        <begin position="129"/>
        <end position="190"/>
    </location>
</feature>
<dbReference type="PANTHER" id="PTHR43304:SF1">
    <property type="entry name" value="PAC DOMAIN-CONTAINING PROTEIN"/>
    <property type="match status" value="1"/>
</dbReference>
<dbReference type="AlphaFoldDB" id="A0A3N4YSZ1"/>
<evidence type="ECO:0000256" key="2">
    <source>
        <dbReference type="ARBA" id="ARBA00012438"/>
    </source>
</evidence>
<dbReference type="OrthoDB" id="3787288at2"/>
<dbReference type="GO" id="GO:0004673">
    <property type="term" value="F:protein histidine kinase activity"/>
    <property type="evidence" value="ECO:0007669"/>
    <property type="project" value="UniProtKB-EC"/>
</dbReference>
<sequence>MREPAPTPVPLHLTTGGAAPVGRFSADLATGRWRWSDETYRIHGFEPAEVVPSTAVVLAHTHPDHRAQVRGVLDHAVRTHEPFATVHRIVDTGGRDRVVSVVGEVRPGPAHPSREVIGYVQDLTDTVKELAARQANDSIRAAARSRRDIEQAKAIVAMLLDVDDDVAFGVLRHESNITNTPVRELAQDLVTRARETGRDYCLSPDVLPRLLRS</sequence>
<evidence type="ECO:0000256" key="4">
    <source>
        <dbReference type="ARBA" id="ARBA00022679"/>
    </source>
</evidence>
<dbReference type="InterPro" id="IPR035965">
    <property type="entry name" value="PAS-like_dom_sf"/>
</dbReference>
<keyword evidence="5" id="KW-0418">Kinase</keyword>
<dbReference type="InterPro" id="IPR000014">
    <property type="entry name" value="PAS"/>
</dbReference>
<dbReference type="Pfam" id="PF08447">
    <property type="entry name" value="PAS_3"/>
    <property type="match status" value="1"/>
</dbReference>
<evidence type="ECO:0000256" key="1">
    <source>
        <dbReference type="ARBA" id="ARBA00000085"/>
    </source>
</evidence>
<organism evidence="8 9">
    <name type="scientific">Myceligenerans xiligouense</name>
    <dbReference type="NCBI Taxonomy" id="253184"/>
    <lineage>
        <taxon>Bacteria</taxon>
        <taxon>Bacillati</taxon>
        <taxon>Actinomycetota</taxon>
        <taxon>Actinomycetes</taxon>
        <taxon>Micrococcales</taxon>
        <taxon>Promicromonosporaceae</taxon>
        <taxon>Myceligenerans</taxon>
    </lineage>
</organism>
<dbReference type="PROSITE" id="PS50112">
    <property type="entry name" value="PAS"/>
    <property type="match status" value="1"/>
</dbReference>
<keyword evidence="4" id="KW-0808">Transferase</keyword>
<evidence type="ECO:0000313" key="8">
    <source>
        <dbReference type="EMBL" id="RPF21700.1"/>
    </source>
</evidence>
<dbReference type="SMART" id="SM01012">
    <property type="entry name" value="ANTAR"/>
    <property type="match status" value="1"/>
</dbReference>
<name>A0A3N4YSZ1_9MICO</name>
<dbReference type="SUPFAM" id="SSF55785">
    <property type="entry name" value="PYP-like sensor domain (PAS domain)"/>
    <property type="match status" value="1"/>
</dbReference>
<evidence type="ECO:0000256" key="5">
    <source>
        <dbReference type="ARBA" id="ARBA00022777"/>
    </source>
</evidence>
<accession>A0A3N4YSZ1</accession>
<dbReference type="PROSITE" id="PS50921">
    <property type="entry name" value="ANTAR"/>
    <property type="match status" value="1"/>
</dbReference>
<dbReference type="InterPro" id="IPR005561">
    <property type="entry name" value="ANTAR"/>
</dbReference>
<comment type="catalytic activity">
    <reaction evidence="1">
        <text>ATP + protein L-histidine = ADP + protein N-phospho-L-histidine.</text>
        <dbReference type="EC" id="2.7.13.3"/>
    </reaction>
</comment>
<evidence type="ECO:0000313" key="9">
    <source>
        <dbReference type="Proteomes" id="UP000280501"/>
    </source>
</evidence>
<dbReference type="EC" id="2.7.13.3" evidence="2"/>
<evidence type="ECO:0000259" key="6">
    <source>
        <dbReference type="PROSITE" id="PS50112"/>
    </source>
</evidence>